<protein>
    <recommendedName>
        <fullName evidence="5">Protein kinase domain-containing protein</fullName>
    </recommendedName>
</protein>
<dbReference type="PANTHER" id="PTHR47985">
    <property type="entry name" value="OS07G0668900 PROTEIN"/>
    <property type="match status" value="1"/>
</dbReference>
<dbReference type="SMART" id="SM00219">
    <property type="entry name" value="TyrKc"/>
    <property type="match status" value="1"/>
</dbReference>
<dbReference type="GO" id="GO:0016020">
    <property type="term" value="C:membrane"/>
    <property type="evidence" value="ECO:0007669"/>
    <property type="project" value="UniProtKB-SubCell"/>
</dbReference>
<dbReference type="InterPro" id="IPR020635">
    <property type="entry name" value="Tyr_kinase_cat_dom"/>
</dbReference>
<keyword evidence="7" id="KW-1185">Reference proteome</keyword>
<comment type="subcellular location">
    <subcellularLocation>
        <location evidence="1">Membrane</location>
    </subcellularLocation>
</comment>
<evidence type="ECO:0000259" key="5">
    <source>
        <dbReference type="PROSITE" id="PS50011"/>
    </source>
</evidence>
<evidence type="ECO:0000256" key="2">
    <source>
        <dbReference type="ARBA" id="ARBA00022527"/>
    </source>
</evidence>
<evidence type="ECO:0000313" key="7">
    <source>
        <dbReference type="Proteomes" id="UP001327560"/>
    </source>
</evidence>
<dbReference type="Pfam" id="PF00069">
    <property type="entry name" value="Pkinase"/>
    <property type="match status" value="1"/>
</dbReference>
<accession>A0AAQ3KW63</accession>
<dbReference type="AlphaFoldDB" id="A0AAQ3KW63"/>
<reference evidence="6 7" key="1">
    <citation type="submission" date="2023-10" db="EMBL/GenBank/DDBJ databases">
        <title>Chromosome-scale genome assembly provides insights into flower coloration mechanisms of Canna indica.</title>
        <authorList>
            <person name="Li C."/>
        </authorList>
    </citation>
    <scope>NUCLEOTIDE SEQUENCE [LARGE SCALE GENOMIC DNA]</scope>
    <source>
        <tissue evidence="6">Flower</tissue>
    </source>
</reference>
<dbReference type="Proteomes" id="UP001327560">
    <property type="component" value="Chromosome 8"/>
</dbReference>
<evidence type="ECO:0000256" key="1">
    <source>
        <dbReference type="ARBA" id="ARBA00004370"/>
    </source>
</evidence>
<keyword evidence="2" id="KW-0723">Serine/threonine-protein kinase</keyword>
<dbReference type="InterPro" id="IPR000719">
    <property type="entry name" value="Prot_kinase_dom"/>
</dbReference>
<gene>
    <name evidence="6" type="ORF">Cni_G24625</name>
</gene>
<feature type="compositionally biased region" description="Basic and acidic residues" evidence="4">
    <location>
        <begin position="264"/>
        <end position="273"/>
    </location>
</feature>
<dbReference type="EMBL" id="CP136897">
    <property type="protein sequence ID" value="WOL15844.1"/>
    <property type="molecule type" value="Genomic_DNA"/>
</dbReference>
<keyword evidence="3" id="KW-0472">Membrane</keyword>
<evidence type="ECO:0000256" key="3">
    <source>
        <dbReference type="ARBA" id="ARBA00023136"/>
    </source>
</evidence>
<dbReference type="GO" id="GO:0005524">
    <property type="term" value="F:ATP binding"/>
    <property type="evidence" value="ECO:0007669"/>
    <property type="project" value="InterPro"/>
</dbReference>
<proteinExistence type="predicted"/>
<feature type="region of interest" description="Disordered" evidence="4">
    <location>
        <begin position="242"/>
        <end position="273"/>
    </location>
</feature>
<dbReference type="GO" id="GO:0004674">
    <property type="term" value="F:protein serine/threonine kinase activity"/>
    <property type="evidence" value="ECO:0007669"/>
    <property type="project" value="UniProtKB-KW"/>
</dbReference>
<dbReference type="SUPFAM" id="SSF56112">
    <property type="entry name" value="Protein kinase-like (PK-like)"/>
    <property type="match status" value="1"/>
</dbReference>
<dbReference type="GO" id="GO:0004713">
    <property type="term" value="F:protein tyrosine kinase activity"/>
    <property type="evidence" value="ECO:0007669"/>
    <property type="project" value="InterPro"/>
</dbReference>
<keyword evidence="2" id="KW-0808">Transferase</keyword>
<evidence type="ECO:0000256" key="4">
    <source>
        <dbReference type="SAM" id="MobiDB-lite"/>
    </source>
</evidence>
<organism evidence="6 7">
    <name type="scientific">Canna indica</name>
    <name type="common">Indian-shot</name>
    <dbReference type="NCBI Taxonomy" id="4628"/>
    <lineage>
        <taxon>Eukaryota</taxon>
        <taxon>Viridiplantae</taxon>
        <taxon>Streptophyta</taxon>
        <taxon>Embryophyta</taxon>
        <taxon>Tracheophyta</taxon>
        <taxon>Spermatophyta</taxon>
        <taxon>Magnoliopsida</taxon>
        <taxon>Liliopsida</taxon>
        <taxon>Zingiberales</taxon>
        <taxon>Cannaceae</taxon>
        <taxon>Canna</taxon>
    </lineage>
</organism>
<dbReference type="PROSITE" id="PS50011">
    <property type="entry name" value="PROTEIN_KINASE_DOM"/>
    <property type="match status" value="1"/>
</dbReference>
<evidence type="ECO:0000313" key="6">
    <source>
        <dbReference type="EMBL" id="WOL15844.1"/>
    </source>
</evidence>
<dbReference type="InterPro" id="IPR011009">
    <property type="entry name" value="Kinase-like_dom_sf"/>
</dbReference>
<feature type="compositionally biased region" description="Polar residues" evidence="4">
    <location>
        <begin position="244"/>
        <end position="256"/>
    </location>
</feature>
<name>A0AAQ3KW63_9LILI</name>
<keyword evidence="2" id="KW-0418">Kinase</keyword>
<feature type="domain" description="Protein kinase" evidence="5">
    <location>
        <begin position="1"/>
        <end position="273"/>
    </location>
</feature>
<dbReference type="Gene3D" id="1.10.510.10">
    <property type="entry name" value="Transferase(Phosphotransferase) domain 1"/>
    <property type="match status" value="1"/>
</dbReference>
<dbReference type="PANTHER" id="PTHR47985:SF44">
    <property type="entry name" value="SERINE_THREONINE-PROTEIN KINASE PBS1"/>
    <property type="match status" value="1"/>
</dbReference>
<sequence>MVFKMNWFSCFGRSNKEEIRKVEEKSIAEDGAKEATVGRGGEEEEAAWAEHITTQVFSFRELSAATKGFKQECLLGEDLPHSKEPLDWSTRMKIAAGAAEGLEYLHDKASPPVIFRDFKSSNILLGKGYHPKLSDFGLAKLGPLGDKSHVSTRARPMFKDRRCFLRIADPLLRGCFPKRGLFQAIAIAAMCLQEQAAARPKMTDVVTALSYLAYNPNSATASNRVVISASLSLKTMEAAYKNPTVGSHNGHATRSTTVHKAKKSVKESRKCET</sequence>